<dbReference type="GO" id="GO:0015074">
    <property type="term" value="P:DNA integration"/>
    <property type="evidence" value="ECO:0007669"/>
    <property type="project" value="InterPro"/>
</dbReference>
<protein>
    <recommendedName>
        <fullName evidence="2">Integrase catalytic domain-containing protein</fullName>
    </recommendedName>
</protein>
<dbReference type="Proteomes" id="UP001460270">
    <property type="component" value="Unassembled WGS sequence"/>
</dbReference>
<dbReference type="GO" id="GO:0003676">
    <property type="term" value="F:nucleic acid binding"/>
    <property type="evidence" value="ECO:0007669"/>
    <property type="project" value="InterPro"/>
</dbReference>
<evidence type="ECO:0000313" key="4">
    <source>
        <dbReference type="Proteomes" id="UP001460270"/>
    </source>
</evidence>
<dbReference type="InterPro" id="IPR041588">
    <property type="entry name" value="Integrase_H2C2"/>
</dbReference>
<organism evidence="3 4">
    <name type="scientific">Mugilogobius chulae</name>
    <name type="common">yellowstripe goby</name>
    <dbReference type="NCBI Taxonomy" id="88201"/>
    <lineage>
        <taxon>Eukaryota</taxon>
        <taxon>Metazoa</taxon>
        <taxon>Chordata</taxon>
        <taxon>Craniata</taxon>
        <taxon>Vertebrata</taxon>
        <taxon>Euteleostomi</taxon>
        <taxon>Actinopterygii</taxon>
        <taxon>Neopterygii</taxon>
        <taxon>Teleostei</taxon>
        <taxon>Neoteleostei</taxon>
        <taxon>Acanthomorphata</taxon>
        <taxon>Gobiaria</taxon>
        <taxon>Gobiiformes</taxon>
        <taxon>Gobioidei</taxon>
        <taxon>Gobiidae</taxon>
        <taxon>Gobionellinae</taxon>
        <taxon>Mugilogobius</taxon>
    </lineage>
</organism>
<dbReference type="InterPro" id="IPR008042">
    <property type="entry name" value="Retrotrans_Pao"/>
</dbReference>
<dbReference type="Gene3D" id="1.10.340.70">
    <property type="match status" value="1"/>
</dbReference>
<comment type="caution">
    <text evidence="3">The sequence shown here is derived from an EMBL/GenBank/DDBJ whole genome shotgun (WGS) entry which is preliminary data.</text>
</comment>
<dbReference type="Pfam" id="PF18701">
    <property type="entry name" value="DUF5641"/>
    <property type="match status" value="1"/>
</dbReference>
<sequence>MERVGGRTTLLQSIALPRCYTTPELDSSICQREIHVFCDASEQAYGSVAYLRTESPKSESCRFKVFVGTRVAEIQDLTAGDTWRYVESASNPADDISTSPDTWPQTPQLQTDETPTDELKKPHFCGLTTTPSHLPDANSSPPSKTSSLPLSRVNTGRPPAVPQLMTINKPNSPAGKPVAKSSRLLKLSPEFDINNQLIRVGGRLRHSDALEPDTVHPIVLDAKHPITFLLIQDYDEQLHHAGPERVFSEMRRKYWLPGGREAIRRFQRNCQECQKWRGRPQVPKMADLPPSRLRILKPAFFSTGVDCFGPYSVKIGRRSEKRWGIIFKCMTTRAVHIELLSSMDTDSFLLSMRRFIARRGKPFELISDQGTNFRGGERELREAFATLTPDLQAQLASQQIHWKFNPPNAPHFGGCWEREIRSVKQALQVTLGAQLVSAEVLHTLLVEIEGILNSKPLGYTSADIADPDPITPNSLLIGRPDASLPQVVYPASELLGAKRWRHSQLLADHFWRHFIRFYLPSLQARQKWNAENPDLHLGKTVLIVDPQLPRSLWPVGKVTSVSSGLDGKVRSAEVKVGDKTYTRPVARLIQLPELPE</sequence>
<gene>
    <name evidence="3" type="ORF">WMY93_012724</name>
</gene>
<evidence type="ECO:0000256" key="1">
    <source>
        <dbReference type="SAM" id="MobiDB-lite"/>
    </source>
</evidence>
<dbReference type="Pfam" id="PF05380">
    <property type="entry name" value="Peptidase_A17"/>
    <property type="match status" value="1"/>
</dbReference>
<dbReference type="InterPro" id="IPR040676">
    <property type="entry name" value="DUF5641"/>
</dbReference>
<evidence type="ECO:0000313" key="3">
    <source>
        <dbReference type="EMBL" id="KAK7912513.1"/>
    </source>
</evidence>
<dbReference type="Pfam" id="PF17921">
    <property type="entry name" value="Integrase_H2C2"/>
    <property type="match status" value="1"/>
</dbReference>
<accession>A0AAW0NY99</accession>
<dbReference type="AlphaFoldDB" id="A0AAW0NY99"/>
<keyword evidence="4" id="KW-1185">Reference proteome</keyword>
<name>A0AAW0NY99_9GOBI</name>
<dbReference type="SUPFAM" id="SSF53098">
    <property type="entry name" value="Ribonuclease H-like"/>
    <property type="match status" value="1"/>
</dbReference>
<dbReference type="PROSITE" id="PS50994">
    <property type="entry name" value="INTEGRASE"/>
    <property type="match status" value="1"/>
</dbReference>
<dbReference type="EMBL" id="JBBPFD010000009">
    <property type="protein sequence ID" value="KAK7912513.1"/>
    <property type="molecule type" value="Genomic_DNA"/>
</dbReference>
<proteinExistence type="predicted"/>
<dbReference type="InterPro" id="IPR001584">
    <property type="entry name" value="Integrase_cat-core"/>
</dbReference>
<feature type="compositionally biased region" description="Polar residues" evidence="1">
    <location>
        <begin position="90"/>
        <end position="113"/>
    </location>
</feature>
<feature type="compositionally biased region" description="Low complexity" evidence="1">
    <location>
        <begin position="139"/>
        <end position="151"/>
    </location>
</feature>
<reference evidence="4" key="1">
    <citation type="submission" date="2024-04" db="EMBL/GenBank/DDBJ databases">
        <title>Salinicola lusitanus LLJ914,a marine bacterium isolated from the Okinawa Trough.</title>
        <authorList>
            <person name="Li J."/>
        </authorList>
    </citation>
    <scope>NUCLEOTIDE SEQUENCE [LARGE SCALE GENOMIC DNA]</scope>
</reference>
<feature type="region of interest" description="Disordered" evidence="1">
    <location>
        <begin position="90"/>
        <end position="178"/>
    </location>
</feature>
<dbReference type="InterPro" id="IPR036397">
    <property type="entry name" value="RNaseH_sf"/>
</dbReference>
<evidence type="ECO:0000259" key="2">
    <source>
        <dbReference type="PROSITE" id="PS50994"/>
    </source>
</evidence>
<feature type="domain" description="Integrase catalytic" evidence="2">
    <location>
        <begin position="294"/>
        <end position="480"/>
    </location>
</feature>
<dbReference type="InterPro" id="IPR012337">
    <property type="entry name" value="RNaseH-like_sf"/>
</dbReference>
<dbReference type="PANTHER" id="PTHR47331">
    <property type="entry name" value="PHD-TYPE DOMAIN-CONTAINING PROTEIN"/>
    <property type="match status" value="1"/>
</dbReference>
<dbReference type="Gene3D" id="3.30.420.10">
    <property type="entry name" value="Ribonuclease H-like superfamily/Ribonuclease H"/>
    <property type="match status" value="1"/>
</dbReference>